<dbReference type="RefSeq" id="WP_330932034.1">
    <property type="nucleotide sequence ID" value="NZ_CP119075.1"/>
</dbReference>
<proteinExistence type="predicted"/>
<evidence type="ECO:0000313" key="1">
    <source>
        <dbReference type="EMBL" id="WED63261.1"/>
    </source>
</evidence>
<gene>
    <name evidence="1" type="ORF">PXH66_13065</name>
</gene>
<protein>
    <submittedName>
        <fullName evidence="1">PhnD/SsuA/transferrin family substrate-binding protein</fullName>
    </submittedName>
</protein>
<dbReference type="KEGG" id="slom:PXH66_13065"/>
<dbReference type="EMBL" id="CP119075">
    <property type="protein sequence ID" value="WED63261.1"/>
    <property type="molecule type" value="Genomic_DNA"/>
</dbReference>
<name>A0AAF0CMG7_9BACT</name>
<evidence type="ECO:0000313" key="2">
    <source>
        <dbReference type="Proteomes" id="UP001218638"/>
    </source>
</evidence>
<dbReference type="Proteomes" id="UP001218638">
    <property type="component" value="Chromosome"/>
</dbReference>
<sequence>MIIASLGCPHTLAAEPTDVSPETESTLRFAYSGQIMQGVNINDAQAAIKVWAATIVGDWDFKVSADIGIIDGVPAIIAAMKENRIDAVIVATDEYWETRKHVPIGPLLVGSIDDDFDEEYIVLVNNDSGFTTLADLAGRNLNIWRSLRTCLASQWLEVALWDEGLGSADTFWAERIEIRKLSQVVLPVFFGQADACLVTRRGFKLMSELNPQLGQKLTAIAVSPPLVPSISFFRGDYDSPMLSRIVAMLSDVSSSEAGQQTLTLFQQNNLMQCTPADLEITCALLDRYEAVRNGRTVPSAKDQNSP</sequence>
<accession>A0AAF0CMG7</accession>
<dbReference type="Pfam" id="PF12974">
    <property type="entry name" value="Phosphonate-bd"/>
    <property type="match status" value="1"/>
</dbReference>
<dbReference type="Gene3D" id="3.40.190.10">
    <property type="entry name" value="Periplasmic binding protein-like II"/>
    <property type="match status" value="2"/>
</dbReference>
<dbReference type="AlphaFoldDB" id="A0AAF0CMG7"/>
<organism evidence="1 2">
    <name type="scientific">Synoicihabitans lomoniglobus</name>
    <dbReference type="NCBI Taxonomy" id="2909285"/>
    <lineage>
        <taxon>Bacteria</taxon>
        <taxon>Pseudomonadati</taxon>
        <taxon>Verrucomicrobiota</taxon>
        <taxon>Opitutia</taxon>
        <taxon>Opitutales</taxon>
        <taxon>Opitutaceae</taxon>
        <taxon>Synoicihabitans</taxon>
    </lineage>
</organism>
<keyword evidence="2" id="KW-1185">Reference proteome</keyword>
<reference evidence="1" key="1">
    <citation type="submission" date="2023-03" db="EMBL/GenBank/DDBJ databases">
        <title>Lomoglobus Profundus gen. nov., sp. nov., a novel member of the phylum Verrucomicrobia, isolated from deep-marine sediment of South China Sea.</title>
        <authorList>
            <person name="Ahmad T."/>
            <person name="Ishaq S.E."/>
            <person name="Wang F."/>
        </authorList>
    </citation>
    <scope>NUCLEOTIDE SEQUENCE</scope>
    <source>
        <strain evidence="1">LMO-M01</strain>
    </source>
</reference>
<dbReference type="SUPFAM" id="SSF53850">
    <property type="entry name" value="Periplasmic binding protein-like II"/>
    <property type="match status" value="1"/>
</dbReference>